<keyword evidence="1" id="KW-0812">Transmembrane</keyword>
<proteinExistence type="predicted"/>
<evidence type="ECO:0000313" key="3">
    <source>
        <dbReference type="Proteomes" id="UP000694725"/>
    </source>
</evidence>
<protein>
    <submittedName>
        <fullName evidence="2">Uncharacterized protein</fullName>
    </submittedName>
</protein>
<dbReference type="AlphaFoldDB" id="A0A8D1YM44"/>
<name>A0A8D1YM44_PIG</name>
<accession>A0A8D1YM44</accession>
<sequence>MVSFAVQKLLSLIRFQLFIFVFIVITLGGGSEKILLQFMSESILPMFSSKSFIVSVLIFRSLIHFEFIFVYDVRECSNFILLHVATQFSQHHSLKRVSLLHCIFLPPLS</sequence>
<keyword evidence="1" id="KW-1133">Transmembrane helix</keyword>
<dbReference type="Ensembl" id="ENSSSCT00035013838.1">
    <property type="protein sequence ID" value="ENSSSCP00035004700.1"/>
    <property type="gene ID" value="ENSSSCG00035011040.1"/>
</dbReference>
<organism evidence="2 3">
    <name type="scientific">Sus scrofa</name>
    <name type="common">Pig</name>
    <dbReference type="NCBI Taxonomy" id="9823"/>
    <lineage>
        <taxon>Eukaryota</taxon>
        <taxon>Metazoa</taxon>
        <taxon>Chordata</taxon>
        <taxon>Craniata</taxon>
        <taxon>Vertebrata</taxon>
        <taxon>Euteleostomi</taxon>
        <taxon>Mammalia</taxon>
        <taxon>Eutheria</taxon>
        <taxon>Laurasiatheria</taxon>
        <taxon>Artiodactyla</taxon>
        <taxon>Suina</taxon>
        <taxon>Suidae</taxon>
        <taxon>Sus</taxon>
    </lineage>
</organism>
<dbReference type="Proteomes" id="UP000694725">
    <property type="component" value="Unplaced"/>
</dbReference>
<evidence type="ECO:0000256" key="1">
    <source>
        <dbReference type="SAM" id="Phobius"/>
    </source>
</evidence>
<reference evidence="2" key="1">
    <citation type="submission" date="2025-05" db="UniProtKB">
        <authorList>
            <consortium name="Ensembl"/>
        </authorList>
    </citation>
    <scope>IDENTIFICATION</scope>
</reference>
<evidence type="ECO:0000313" key="2">
    <source>
        <dbReference type="Ensembl" id="ENSSSCP00065021499.1"/>
    </source>
</evidence>
<keyword evidence="1" id="KW-0472">Membrane</keyword>
<feature type="transmembrane region" description="Helical" evidence="1">
    <location>
        <begin position="51"/>
        <end position="71"/>
    </location>
</feature>
<feature type="transmembrane region" description="Helical" evidence="1">
    <location>
        <begin position="12"/>
        <end position="31"/>
    </location>
</feature>
<dbReference type="Proteomes" id="UP000694720">
    <property type="component" value="Unplaced"/>
</dbReference>
<dbReference type="Ensembl" id="ENSSSCT00065049686.1">
    <property type="protein sequence ID" value="ENSSSCP00065021499.1"/>
    <property type="gene ID" value="ENSSSCG00065036464.1"/>
</dbReference>